<accession>A0A137PDQ5</accession>
<feature type="transmembrane region" description="Helical" evidence="11">
    <location>
        <begin position="432"/>
        <end position="456"/>
    </location>
</feature>
<feature type="transmembrane region" description="Helical" evidence="11">
    <location>
        <begin position="668"/>
        <end position="693"/>
    </location>
</feature>
<evidence type="ECO:0000256" key="8">
    <source>
        <dbReference type="ARBA" id="ARBA00022989"/>
    </source>
</evidence>
<feature type="transmembrane region" description="Helical" evidence="11">
    <location>
        <begin position="617"/>
        <end position="635"/>
    </location>
</feature>
<feature type="region of interest" description="Disordered" evidence="10">
    <location>
        <begin position="852"/>
        <end position="876"/>
    </location>
</feature>
<evidence type="ECO:0000256" key="10">
    <source>
        <dbReference type="SAM" id="MobiDB-lite"/>
    </source>
</evidence>
<feature type="compositionally biased region" description="Pro residues" evidence="10">
    <location>
        <begin position="28"/>
        <end position="46"/>
    </location>
</feature>
<dbReference type="GO" id="GO:0061630">
    <property type="term" value="F:ubiquitin protein ligase activity"/>
    <property type="evidence" value="ECO:0007669"/>
    <property type="project" value="UniProtKB-EC"/>
</dbReference>
<feature type="transmembrane region" description="Helical" evidence="11">
    <location>
        <begin position="235"/>
        <end position="257"/>
    </location>
</feature>
<dbReference type="GO" id="GO:0036503">
    <property type="term" value="P:ERAD pathway"/>
    <property type="evidence" value="ECO:0007669"/>
    <property type="project" value="TreeGrafter"/>
</dbReference>
<feature type="transmembrane region" description="Helical" evidence="11">
    <location>
        <begin position="769"/>
        <end position="787"/>
    </location>
</feature>
<dbReference type="EC" id="2.3.2.27" evidence="4"/>
<evidence type="ECO:0000256" key="7">
    <source>
        <dbReference type="ARBA" id="ARBA00022786"/>
    </source>
</evidence>
<feature type="transmembrane region" description="Helical" evidence="11">
    <location>
        <begin position="388"/>
        <end position="406"/>
    </location>
</feature>
<evidence type="ECO:0000256" key="1">
    <source>
        <dbReference type="ARBA" id="ARBA00000900"/>
    </source>
</evidence>
<keyword evidence="8 11" id="KW-1133">Transmembrane helix</keyword>
<dbReference type="PANTHER" id="PTHR13145">
    <property type="entry name" value="SSM4 PROTEIN"/>
    <property type="match status" value="1"/>
</dbReference>
<evidence type="ECO:0000256" key="6">
    <source>
        <dbReference type="ARBA" id="ARBA00022692"/>
    </source>
</evidence>
<keyword evidence="5" id="KW-0808">Transferase</keyword>
<evidence type="ECO:0000256" key="11">
    <source>
        <dbReference type="SAM" id="Phobius"/>
    </source>
</evidence>
<keyword evidence="7" id="KW-0833">Ubl conjugation pathway</keyword>
<evidence type="ECO:0000256" key="9">
    <source>
        <dbReference type="ARBA" id="ARBA00023136"/>
    </source>
</evidence>
<feature type="transmembrane region" description="Helical" evidence="11">
    <location>
        <begin position="807"/>
        <end position="827"/>
    </location>
</feature>
<protein>
    <recommendedName>
        <fullName evidence="4">RING-type E3 ubiquitin transferase</fullName>
        <ecNumber evidence="4">2.3.2.27</ecNumber>
    </recommendedName>
</protein>
<feature type="transmembrane region" description="Helical" evidence="11">
    <location>
        <begin position="713"/>
        <end position="731"/>
    </location>
</feature>
<comment type="catalytic activity">
    <reaction evidence="1">
        <text>S-ubiquitinyl-[E2 ubiquitin-conjugating enzyme]-L-cysteine + [acceptor protein]-L-lysine = [E2 ubiquitin-conjugating enzyme]-L-cysteine + N(6)-ubiquitinyl-[acceptor protein]-L-lysine.</text>
        <dbReference type="EC" id="2.3.2.27"/>
    </reaction>
</comment>
<evidence type="ECO:0000256" key="2">
    <source>
        <dbReference type="ARBA" id="ARBA00004141"/>
    </source>
</evidence>
<dbReference type="STRING" id="796925.A0A137PDQ5"/>
<evidence type="ECO:0000313" key="12">
    <source>
        <dbReference type="EMBL" id="KXN73136.1"/>
    </source>
</evidence>
<sequence length="876" mass="99227">DPNGFPTAQPHVRRDNNRPQRVEAEPVALPPPPPPPAPAPAPPVQPPQNNFEPDQGNDDANQRAREEMDGVLEALGIRGPLLPAVQNYVTVLLILSFAFVIFAILPYILGFLGLLLEPLHLSSSFLASLQKLTDPIFDLIFDHVLPLLFKMVSKIKDIVIDLIPSFITTEIYIPEFNLNWRLVKPASPGTVVIPEGTAEGIASSLANQQGFFHNYTQWFVSFYYFCIQDSLLSRLAVIGLGYIVSVGTLSLFLLLLPSENLQDLNLVNLRRQLVLGGLMLRVTLFLVMEIILFPTFYGFVIDFLFLAAFKGATLASRYNFVVSNPITAVFIHWSLGTFFMFHFATFLKKCRDYFRPGVMWFVRDPADPNFHPFREILHRPILIQLKKIAYSCLLYLSIILIARMSVGPILGNPIAPVIPAESLEVKEFVKPYMWYLIFQLVPPNHFITNSPIWPYIVTKYQKWMKNVAACLRLSSFLFHNRVTEEEFTMKPKSLWAYLIPFPNQDSPYHEKQKDGGVLLVPTKDHIVVAPNRRVIIPLGNDLTPVDPTIQLPSYPTTVVYAPPNFYPRLFIYVFIMFFTGFTFLSSLYLFPTLMARNIVYPLVSSATKIPIPKHDGVDFMVGLMIITAISYIIQFNKEEIQRNWRASRISQSNTIGSLFKLLKLNASIVYIGLVVNFLVPTLIGFAADPYIFFLFGKYDSTLRFTHDYLNKPILIVIFDRCLIGNILIRMLSDLASNIAPLYAPFTDFLLHFNNSEVYKKSFMDVTNSLVISVVPKLLFAIILPLAAPLAVQKLMNSKISYDAQLSQVYTISAGVISLFIIETYFSAHFNTWINQIRDDYYLLGQTLHNMEPNTTPPITTDQQSVSGQTTGHAHAD</sequence>
<feature type="transmembrane region" description="Helical" evidence="11">
    <location>
        <begin position="569"/>
        <end position="590"/>
    </location>
</feature>
<gene>
    <name evidence="12" type="ORF">CONCODRAFT_4025</name>
</gene>
<name>A0A137PDQ5_CONC2</name>
<dbReference type="OrthoDB" id="264354at2759"/>
<dbReference type="Proteomes" id="UP000070444">
    <property type="component" value="Unassembled WGS sequence"/>
</dbReference>
<keyword evidence="13" id="KW-1185">Reference proteome</keyword>
<feature type="non-terminal residue" evidence="12">
    <location>
        <position position="1"/>
    </location>
</feature>
<evidence type="ECO:0000256" key="5">
    <source>
        <dbReference type="ARBA" id="ARBA00022679"/>
    </source>
</evidence>
<evidence type="ECO:0000313" key="13">
    <source>
        <dbReference type="Proteomes" id="UP000070444"/>
    </source>
</evidence>
<dbReference type="EMBL" id="KQ964441">
    <property type="protein sequence ID" value="KXN73136.1"/>
    <property type="molecule type" value="Genomic_DNA"/>
</dbReference>
<evidence type="ECO:0000256" key="3">
    <source>
        <dbReference type="ARBA" id="ARBA00004906"/>
    </source>
</evidence>
<evidence type="ECO:0000256" key="4">
    <source>
        <dbReference type="ARBA" id="ARBA00012483"/>
    </source>
</evidence>
<reference evidence="12 13" key="1">
    <citation type="journal article" date="2015" name="Genome Biol. Evol.">
        <title>Phylogenomic analyses indicate that early fungi evolved digesting cell walls of algal ancestors of land plants.</title>
        <authorList>
            <person name="Chang Y."/>
            <person name="Wang S."/>
            <person name="Sekimoto S."/>
            <person name="Aerts A.L."/>
            <person name="Choi C."/>
            <person name="Clum A."/>
            <person name="LaButti K.M."/>
            <person name="Lindquist E.A."/>
            <person name="Yee Ngan C."/>
            <person name="Ohm R.A."/>
            <person name="Salamov A.A."/>
            <person name="Grigoriev I.V."/>
            <person name="Spatafora J.W."/>
            <person name="Berbee M.L."/>
        </authorList>
    </citation>
    <scope>NUCLEOTIDE SEQUENCE [LARGE SCALE GENOMIC DNA]</scope>
    <source>
        <strain evidence="12 13">NRRL 28638</strain>
    </source>
</reference>
<dbReference type="OMA" id="LKICICE"/>
<keyword evidence="6 11" id="KW-0812">Transmembrane</keyword>
<dbReference type="GO" id="GO:0005789">
    <property type="term" value="C:endoplasmic reticulum membrane"/>
    <property type="evidence" value="ECO:0007669"/>
    <property type="project" value="TreeGrafter"/>
</dbReference>
<feature type="region of interest" description="Disordered" evidence="10">
    <location>
        <begin position="1"/>
        <end position="61"/>
    </location>
</feature>
<feature type="transmembrane region" description="Helical" evidence="11">
    <location>
        <begin position="326"/>
        <end position="347"/>
    </location>
</feature>
<dbReference type="PANTHER" id="PTHR13145:SF0">
    <property type="entry name" value="E3 UBIQUITIN-PROTEIN LIGASE MARCHF6"/>
    <property type="match status" value="1"/>
</dbReference>
<comment type="pathway">
    <text evidence="3">Protein modification; protein ubiquitination.</text>
</comment>
<feature type="compositionally biased region" description="Basic and acidic residues" evidence="10">
    <location>
        <begin position="12"/>
        <end position="24"/>
    </location>
</feature>
<feature type="transmembrane region" description="Helical" evidence="11">
    <location>
        <begin position="278"/>
        <end position="306"/>
    </location>
</feature>
<feature type="transmembrane region" description="Helical" evidence="11">
    <location>
        <begin position="88"/>
        <end position="116"/>
    </location>
</feature>
<proteinExistence type="predicted"/>
<comment type="subcellular location">
    <subcellularLocation>
        <location evidence="2">Membrane</location>
        <topology evidence="2">Multi-pass membrane protein</topology>
    </subcellularLocation>
</comment>
<keyword evidence="9 11" id="KW-0472">Membrane</keyword>
<organism evidence="12 13">
    <name type="scientific">Conidiobolus coronatus (strain ATCC 28846 / CBS 209.66 / NRRL 28638)</name>
    <name type="common">Delacroixia coronata</name>
    <dbReference type="NCBI Taxonomy" id="796925"/>
    <lineage>
        <taxon>Eukaryota</taxon>
        <taxon>Fungi</taxon>
        <taxon>Fungi incertae sedis</taxon>
        <taxon>Zoopagomycota</taxon>
        <taxon>Entomophthoromycotina</taxon>
        <taxon>Entomophthoromycetes</taxon>
        <taxon>Entomophthorales</taxon>
        <taxon>Ancylistaceae</taxon>
        <taxon>Conidiobolus</taxon>
    </lineage>
</organism>
<dbReference type="AlphaFoldDB" id="A0A137PDQ5"/>